<evidence type="ECO:0000256" key="2">
    <source>
        <dbReference type="ARBA" id="ARBA00023002"/>
    </source>
</evidence>
<proteinExistence type="inferred from homology"/>
<dbReference type="EMBL" id="VUNS01000005">
    <property type="protein sequence ID" value="MST96753.1"/>
    <property type="molecule type" value="Genomic_DNA"/>
</dbReference>
<dbReference type="PRINTS" id="PR00080">
    <property type="entry name" value="SDRFAMILY"/>
</dbReference>
<comment type="similarity">
    <text evidence="1 3">Belongs to the short-chain dehydrogenases/reductases (SDR) family.</text>
</comment>
<dbReference type="SUPFAM" id="SSF51735">
    <property type="entry name" value="NAD(P)-binding Rossmann-fold domains"/>
    <property type="match status" value="1"/>
</dbReference>
<evidence type="ECO:0000313" key="4">
    <source>
        <dbReference type="EMBL" id="MST96753.1"/>
    </source>
</evidence>
<dbReference type="PRINTS" id="PR00081">
    <property type="entry name" value="GDHRDH"/>
</dbReference>
<dbReference type="PANTHER" id="PTHR42760">
    <property type="entry name" value="SHORT-CHAIN DEHYDROGENASES/REDUCTASES FAMILY MEMBER"/>
    <property type="match status" value="1"/>
</dbReference>
<protein>
    <submittedName>
        <fullName evidence="4">SDR family oxidoreductase</fullName>
    </submittedName>
</protein>
<dbReference type="PROSITE" id="PS00061">
    <property type="entry name" value="ADH_SHORT"/>
    <property type="match status" value="1"/>
</dbReference>
<reference evidence="4 5" key="1">
    <citation type="submission" date="2019-08" db="EMBL/GenBank/DDBJ databases">
        <title>In-depth cultivation of the pig gut microbiome towards novel bacterial diversity and tailored functional studies.</title>
        <authorList>
            <person name="Wylensek D."/>
            <person name="Hitch T.C.A."/>
            <person name="Clavel T."/>
        </authorList>
    </citation>
    <scope>NUCLEOTIDE SEQUENCE [LARGE SCALE GENOMIC DNA]</scope>
    <source>
        <strain evidence="4 5">BBE-744-WT-12</strain>
    </source>
</reference>
<evidence type="ECO:0000256" key="3">
    <source>
        <dbReference type="RuleBase" id="RU000363"/>
    </source>
</evidence>
<organism evidence="4 5">
    <name type="scientific">Victivallis lenta</name>
    <dbReference type="NCBI Taxonomy" id="2606640"/>
    <lineage>
        <taxon>Bacteria</taxon>
        <taxon>Pseudomonadati</taxon>
        <taxon>Lentisphaerota</taxon>
        <taxon>Lentisphaeria</taxon>
        <taxon>Victivallales</taxon>
        <taxon>Victivallaceae</taxon>
        <taxon>Victivallis</taxon>
    </lineage>
</organism>
<comment type="caution">
    <text evidence="4">The sequence shown here is derived from an EMBL/GenBank/DDBJ whole genome shotgun (WGS) entry which is preliminary data.</text>
</comment>
<sequence length="261" mass="27410">MNDRKMESAGNMEFKGKTAIVTGAASGMGLLSARKLAEGGASVVLCDVNAERVEAAAEEIRRNGGKAFAVKVDVRRYEEVEAAAKFTVESCGRIDILINCAGGYCGRIFGRSESFKDLPVEVLEWGADVNFKGPIWFCRAVFNTMAEQKGGVIINLGSIDGVTGGAVVYGAAKASMIGLTKSLAILGAPYNIRACCVSPGPVLTRPAMAGMATLLKRAAEPAEVVDLILYLCSEKAAFITGSNYLIDGGRACGGACYIEKE</sequence>
<evidence type="ECO:0000313" key="5">
    <source>
        <dbReference type="Proteomes" id="UP000435649"/>
    </source>
</evidence>
<keyword evidence="2" id="KW-0560">Oxidoreductase</keyword>
<gene>
    <name evidence="4" type="ORF">FYJ85_06805</name>
</gene>
<name>A0A844G0T5_9BACT</name>
<dbReference type="AlphaFoldDB" id="A0A844G0T5"/>
<dbReference type="CDD" id="cd05233">
    <property type="entry name" value="SDR_c"/>
    <property type="match status" value="1"/>
</dbReference>
<dbReference type="GO" id="GO:0016616">
    <property type="term" value="F:oxidoreductase activity, acting on the CH-OH group of donors, NAD or NADP as acceptor"/>
    <property type="evidence" value="ECO:0007669"/>
    <property type="project" value="TreeGrafter"/>
</dbReference>
<dbReference type="GO" id="GO:0006633">
    <property type="term" value="P:fatty acid biosynthetic process"/>
    <property type="evidence" value="ECO:0007669"/>
    <property type="project" value="TreeGrafter"/>
</dbReference>
<dbReference type="PANTHER" id="PTHR42760:SF133">
    <property type="entry name" value="3-OXOACYL-[ACYL-CARRIER-PROTEIN] REDUCTASE"/>
    <property type="match status" value="1"/>
</dbReference>
<dbReference type="GO" id="GO:0048038">
    <property type="term" value="F:quinone binding"/>
    <property type="evidence" value="ECO:0007669"/>
    <property type="project" value="TreeGrafter"/>
</dbReference>
<evidence type="ECO:0000256" key="1">
    <source>
        <dbReference type="ARBA" id="ARBA00006484"/>
    </source>
</evidence>
<dbReference type="InterPro" id="IPR002347">
    <property type="entry name" value="SDR_fam"/>
</dbReference>
<dbReference type="InterPro" id="IPR036291">
    <property type="entry name" value="NAD(P)-bd_dom_sf"/>
</dbReference>
<dbReference type="Proteomes" id="UP000435649">
    <property type="component" value="Unassembled WGS sequence"/>
</dbReference>
<accession>A0A844G0T5</accession>
<dbReference type="FunFam" id="3.40.50.720:FF:000084">
    <property type="entry name" value="Short-chain dehydrogenase reductase"/>
    <property type="match status" value="1"/>
</dbReference>
<dbReference type="InterPro" id="IPR020904">
    <property type="entry name" value="Sc_DH/Rdtase_CS"/>
</dbReference>
<dbReference type="Gene3D" id="3.40.50.720">
    <property type="entry name" value="NAD(P)-binding Rossmann-like Domain"/>
    <property type="match status" value="1"/>
</dbReference>
<dbReference type="Pfam" id="PF00106">
    <property type="entry name" value="adh_short"/>
    <property type="match status" value="1"/>
</dbReference>
<keyword evidence="5" id="KW-1185">Reference proteome</keyword>